<protein>
    <recommendedName>
        <fullName evidence="3">Probable endolytic peptidoglycan transglycosylase RlpA</fullName>
        <ecNumber evidence="3">4.2.2.-</ecNumber>
    </recommendedName>
</protein>
<dbReference type="EMBL" id="VMRG01000001">
    <property type="protein sequence ID" value="KAA6233259.1"/>
    <property type="molecule type" value="Genomic_DNA"/>
</dbReference>
<organism evidence="8 9">
    <name type="scientific">Chlorobium phaeovibrioides</name>
    <dbReference type="NCBI Taxonomy" id="1094"/>
    <lineage>
        <taxon>Bacteria</taxon>
        <taxon>Pseudomonadati</taxon>
        <taxon>Chlorobiota</taxon>
        <taxon>Chlorobiia</taxon>
        <taxon>Chlorobiales</taxon>
        <taxon>Chlorobiaceae</taxon>
        <taxon>Chlorobium/Pelodictyon group</taxon>
        <taxon>Chlorobium</taxon>
    </lineage>
</organism>
<evidence type="ECO:0000259" key="5">
    <source>
        <dbReference type="Pfam" id="PF03330"/>
    </source>
</evidence>
<dbReference type="GO" id="GO:0071555">
    <property type="term" value="P:cell wall organization"/>
    <property type="evidence" value="ECO:0007669"/>
    <property type="project" value="UniProtKB-KW"/>
</dbReference>
<dbReference type="Proteomes" id="UP000489351">
    <property type="component" value="Unassembled WGS sequence"/>
</dbReference>
<dbReference type="EC" id="4.2.2.-" evidence="3"/>
<sequence length="174" mass="19404">MIADTMKRRTLPAGFLMLALALSSCSTGRSPFLREESRRISPEEAYRLGKLKNTPYSINGRVYVPMSYEQALAYEEVGMASWYGHETLKKNNGQPTAYGEQFDPSAPSAAHKYLPLPSVVRVTNLENSQSIVVRVNDRGPFVDDRVIDLSAEGARQLGFYQKGTARVRVEVISE</sequence>
<dbReference type="GO" id="GO:0005886">
    <property type="term" value="C:plasma membrane"/>
    <property type="evidence" value="ECO:0007669"/>
    <property type="project" value="UniProtKB-SubCell"/>
</dbReference>
<proteinExistence type="inferred from homology"/>
<reference evidence="6 10" key="2">
    <citation type="submission" date="2019-07" db="EMBL/GenBank/DDBJ databases">
        <title>Draft genome Sequence of Chlorobium phaeovibrioides sp. strain PhvTcv-s14, from the Phylum Chlorobi.</title>
        <authorList>
            <person name="Babenko V."/>
            <person name="Boldyreva D."/>
            <person name="Kanygina A."/>
            <person name="Selezneva O."/>
            <person name="Akopiyan T."/>
            <person name="Lunina O."/>
        </authorList>
    </citation>
    <scope>NUCLEOTIDE SEQUENCE [LARGE SCALE GENOMIC DNA]</scope>
    <source>
        <strain evidence="6 10">GrTcv12</strain>
    </source>
</reference>
<evidence type="ECO:0000313" key="11">
    <source>
        <dbReference type="Proteomes" id="UP000489351"/>
    </source>
</evidence>
<evidence type="ECO:0000256" key="3">
    <source>
        <dbReference type="HAMAP-Rule" id="MF_02071"/>
    </source>
</evidence>
<evidence type="ECO:0000256" key="4">
    <source>
        <dbReference type="RuleBase" id="RU003495"/>
    </source>
</evidence>
<feature type="domain" description="RlpA-like protein double-psi beta-barrel" evidence="5">
    <location>
        <begin position="76"/>
        <end position="169"/>
    </location>
</feature>
<dbReference type="PROSITE" id="PS51257">
    <property type="entry name" value="PROKAR_LIPOPROTEIN"/>
    <property type="match status" value="1"/>
</dbReference>
<keyword evidence="1 3" id="KW-0456">Lyase</keyword>
<keyword evidence="3" id="KW-0449">Lipoprotein</keyword>
<accession>A0A432AX40</accession>
<dbReference type="Gene3D" id="2.40.40.10">
    <property type="entry name" value="RlpA-like domain"/>
    <property type="match status" value="1"/>
</dbReference>
<evidence type="ECO:0000256" key="2">
    <source>
        <dbReference type="ARBA" id="ARBA00023316"/>
    </source>
</evidence>
<dbReference type="InterPro" id="IPR009009">
    <property type="entry name" value="RlpA-like_DPBB"/>
</dbReference>
<keyword evidence="3" id="KW-0564">Palmitate</keyword>
<dbReference type="CDD" id="cd22268">
    <property type="entry name" value="DPBB_RlpA-like"/>
    <property type="match status" value="1"/>
</dbReference>
<keyword evidence="11" id="KW-1185">Reference proteome</keyword>
<dbReference type="InterPro" id="IPR036908">
    <property type="entry name" value="RlpA-like_sf"/>
</dbReference>
<gene>
    <name evidence="3" type="primary">rlpA</name>
    <name evidence="8" type="ORF">EKD02_01675</name>
    <name evidence="6" type="ORF">FP507_09645</name>
    <name evidence="7" type="ORF">GJ685_04135</name>
</gene>
<comment type="function">
    <text evidence="3">Lytic transglycosylase with a strong preference for naked glycan strands that lack stem peptides.</text>
</comment>
<dbReference type="InterPro" id="IPR034718">
    <property type="entry name" value="RlpA"/>
</dbReference>
<dbReference type="Pfam" id="PF03330">
    <property type="entry name" value="DPBB_1"/>
    <property type="match status" value="1"/>
</dbReference>
<dbReference type="EMBL" id="RXYK01000002">
    <property type="protein sequence ID" value="RTY39411.1"/>
    <property type="molecule type" value="Genomic_DNA"/>
</dbReference>
<evidence type="ECO:0000256" key="1">
    <source>
        <dbReference type="ARBA" id="ARBA00023239"/>
    </source>
</evidence>
<dbReference type="PANTHER" id="PTHR34183:SF1">
    <property type="entry name" value="ENDOLYTIC PEPTIDOGLYCAN TRANSGLYCOSYLASE RLPA"/>
    <property type="match status" value="1"/>
</dbReference>
<evidence type="ECO:0000313" key="8">
    <source>
        <dbReference type="EMBL" id="RTY39411.1"/>
    </source>
</evidence>
<keyword evidence="3" id="KW-0472">Membrane</keyword>
<dbReference type="InterPro" id="IPR012997">
    <property type="entry name" value="RplA"/>
</dbReference>
<dbReference type="GO" id="GO:0000270">
    <property type="term" value="P:peptidoglycan metabolic process"/>
    <property type="evidence" value="ECO:0007669"/>
    <property type="project" value="UniProtKB-UniRule"/>
</dbReference>
<comment type="subcellular location">
    <subcellularLocation>
        <location evidence="3">Cell membrane</location>
        <topology evidence="3">Lipid-anchor</topology>
    </subcellularLocation>
</comment>
<dbReference type="HAMAP" id="MF_02071">
    <property type="entry name" value="RlpA"/>
    <property type="match status" value="1"/>
</dbReference>
<comment type="similarity">
    <text evidence="3 4">Belongs to the RlpA family.</text>
</comment>
<name>A0A432AX40_CHLPH</name>
<evidence type="ECO:0000313" key="10">
    <source>
        <dbReference type="Proteomes" id="UP000327458"/>
    </source>
</evidence>
<dbReference type="GO" id="GO:0008932">
    <property type="term" value="F:lytic endotransglycosylase activity"/>
    <property type="evidence" value="ECO:0007669"/>
    <property type="project" value="UniProtKB-UniRule"/>
</dbReference>
<comment type="caution">
    <text evidence="8">The sequence shown here is derived from an EMBL/GenBank/DDBJ whole genome shotgun (WGS) entry which is preliminary data.</text>
</comment>
<dbReference type="AlphaFoldDB" id="A0A432AX40"/>
<keyword evidence="3" id="KW-1003">Cell membrane</keyword>
<reference evidence="7 11" key="3">
    <citation type="submission" date="2019-11" db="EMBL/GenBank/DDBJ databases">
        <title>Green- and brown-colored morphotypes of Chlorobia in the stratified aquatic ecosystems of Kandalaksha Gulf (White Sea): A model for study of the accessory genome evolution.</title>
        <authorList>
            <person name="Grouzdev D.S."/>
        </authorList>
    </citation>
    <scope>NUCLEOTIDE SEQUENCE [LARGE SCALE GENOMIC DNA]</scope>
    <source>
        <strain evidence="7 11">ZM</strain>
    </source>
</reference>
<dbReference type="NCBIfam" id="TIGR00413">
    <property type="entry name" value="rlpA"/>
    <property type="match status" value="1"/>
</dbReference>
<dbReference type="SUPFAM" id="SSF50685">
    <property type="entry name" value="Barwin-like endoglucanases"/>
    <property type="match status" value="1"/>
</dbReference>
<dbReference type="RefSeq" id="WP_126383528.1">
    <property type="nucleotide sequence ID" value="NZ_RXYK01000002.1"/>
</dbReference>
<evidence type="ECO:0000313" key="9">
    <source>
        <dbReference type="Proteomes" id="UP000279908"/>
    </source>
</evidence>
<dbReference type="EMBL" id="WUBZ01000009">
    <property type="protein sequence ID" value="MWV54254.1"/>
    <property type="molecule type" value="Genomic_DNA"/>
</dbReference>
<evidence type="ECO:0000313" key="7">
    <source>
        <dbReference type="EMBL" id="MWV54254.1"/>
    </source>
</evidence>
<reference evidence="8 9" key="1">
    <citation type="submission" date="2018-12" db="EMBL/GenBank/DDBJ databases">
        <authorList>
            <person name="Lunina O.N."/>
            <person name="Grouzdev D.S."/>
            <person name="Gorlenko V.M."/>
            <person name="Savvichev A.S."/>
        </authorList>
    </citation>
    <scope>NUCLEOTIDE SEQUENCE [LARGE SCALE GENOMIC DNA]</scope>
    <source>
        <strain evidence="8 9">BrKhr-17</strain>
    </source>
</reference>
<evidence type="ECO:0000313" key="6">
    <source>
        <dbReference type="EMBL" id="KAA6233259.1"/>
    </source>
</evidence>
<dbReference type="Proteomes" id="UP000327458">
    <property type="component" value="Unassembled WGS sequence"/>
</dbReference>
<dbReference type="PANTHER" id="PTHR34183">
    <property type="entry name" value="ENDOLYTIC PEPTIDOGLYCAN TRANSGLYCOSYLASE RLPA"/>
    <property type="match status" value="1"/>
</dbReference>
<dbReference type="Proteomes" id="UP000279908">
    <property type="component" value="Unassembled WGS sequence"/>
</dbReference>
<keyword evidence="2 3" id="KW-0961">Cell wall biogenesis/degradation</keyword>